<dbReference type="PANTHER" id="PTHR43424:SF1">
    <property type="entry name" value="LOCUS PUTATIVE PROTEIN 1-RELATED"/>
    <property type="match status" value="1"/>
</dbReference>
<dbReference type="CDD" id="cd13128">
    <property type="entry name" value="MATE_Wzx_like"/>
    <property type="match status" value="1"/>
</dbReference>
<accession>A0ABV9HW82</accession>
<feature type="transmembrane region" description="Helical" evidence="1">
    <location>
        <begin position="152"/>
        <end position="173"/>
    </location>
</feature>
<organism evidence="2 3">
    <name type="scientific">Dokdonia ponticola</name>
    <dbReference type="NCBI Taxonomy" id="2041041"/>
    <lineage>
        <taxon>Bacteria</taxon>
        <taxon>Pseudomonadati</taxon>
        <taxon>Bacteroidota</taxon>
        <taxon>Flavobacteriia</taxon>
        <taxon>Flavobacteriales</taxon>
        <taxon>Flavobacteriaceae</taxon>
        <taxon>Dokdonia</taxon>
    </lineage>
</organism>
<feature type="transmembrane region" description="Helical" evidence="1">
    <location>
        <begin position="220"/>
        <end position="240"/>
    </location>
</feature>
<protein>
    <submittedName>
        <fullName evidence="2">Flippase</fullName>
    </submittedName>
</protein>
<feature type="transmembrane region" description="Helical" evidence="1">
    <location>
        <begin position="395"/>
        <end position="413"/>
    </location>
</feature>
<evidence type="ECO:0000256" key="1">
    <source>
        <dbReference type="SAM" id="Phobius"/>
    </source>
</evidence>
<sequence>MFKVKELFSNQGVGRYFTNTAWLLAEKGLRIIDAFFIGIWLARYLGPDDFGILSYAESFVYLFAAFATLGLDQIVVRELVKDSSKRDEILGTTLGLRLIGFVVMFAGIVFVTRLLDNTTIKNTMVMVIALTIFFQSIRGVDFYFQSKVLSKYTVISNFVAVGVLSIVKVILILSKAPLIYFAYALVLEWILISIGYIISYMHHKKSFLKWRFKWSIAKSLLKKSWFLIIGSVAAALYMKIDQVMIDEILDERSVGLYSVAVKMTSIWIFVTVAITQSVFPSLVSMRKKDKTLFLKRLQQLYDVLIKIAVVVSILYTIFASYFVPLLFGSEYTESSHILVLYIWSIVFVFLSNGSWGYYLNENLEKFSSIRLVTGAIVNISLNVFFIEWYGLIGAAYATLISYAISGYFVNALFKKTRINFYLQTRAFLNIFKLNTWIHPL</sequence>
<feature type="transmembrane region" description="Helical" evidence="1">
    <location>
        <begin position="58"/>
        <end position="76"/>
    </location>
</feature>
<feature type="transmembrane region" description="Helical" evidence="1">
    <location>
        <begin position="88"/>
        <end position="111"/>
    </location>
</feature>
<evidence type="ECO:0000313" key="3">
    <source>
        <dbReference type="Proteomes" id="UP001596043"/>
    </source>
</evidence>
<dbReference type="PANTHER" id="PTHR43424">
    <property type="entry name" value="LOCUS PUTATIVE PROTEIN 1-RELATED"/>
    <property type="match status" value="1"/>
</dbReference>
<feature type="transmembrane region" description="Helical" evidence="1">
    <location>
        <begin position="339"/>
        <end position="359"/>
    </location>
</feature>
<dbReference type="Pfam" id="PF13440">
    <property type="entry name" value="Polysacc_synt_3"/>
    <property type="match status" value="1"/>
</dbReference>
<feature type="transmembrane region" description="Helical" evidence="1">
    <location>
        <begin position="260"/>
        <end position="283"/>
    </location>
</feature>
<feature type="transmembrane region" description="Helical" evidence="1">
    <location>
        <begin position="123"/>
        <end position="140"/>
    </location>
</feature>
<gene>
    <name evidence="2" type="ORF">ACFO3O_07610</name>
</gene>
<comment type="caution">
    <text evidence="2">The sequence shown here is derived from an EMBL/GenBank/DDBJ whole genome shotgun (WGS) entry which is preliminary data.</text>
</comment>
<keyword evidence="3" id="KW-1185">Reference proteome</keyword>
<dbReference type="EMBL" id="JBHSFV010000003">
    <property type="protein sequence ID" value="MFC4633768.1"/>
    <property type="molecule type" value="Genomic_DNA"/>
</dbReference>
<dbReference type="Proteomes" id="UP001596043">
    <property type="component" value="Unassembled WGS sequence"/>
</dbReference>
<feature type="transmembrane region" description="Helical" evidence="1">
    <location>
        <begin position="303"/>
        <end position="327"/>
    </location>
</feature>
<feature type="transmembrane region" description="Helical" evidence="1">
    <location>
        <begin position="28"/>
        <end position="46"/>
    </location>
</feature>
<keyword evidence="1" id="KW-0472">Membrane</keyword>
<feature type="transmembrane region" description="Helical" evidence="1">
    <location>
        <begin position="371"/>
        <end position="389"/>
    </location>
</feature>
<dbReference type="RefSeq" id="WP_379977995.1">
    <property type="nucleotide sequence ID" value="NZ_JBHSFV010000003.1"/>
</dbReference>
<reference evidence="3" key="1">
    <citation type="journal article" date="2019" name="Int. J. Syst. Evol. Microbiol.">
        <title>The Global Catalogue of Microorganisms (GCM) 10K type strain sequencing project: providing services to taxonomists for standard genome sequencing and annotation.</title>
        <authorList>
            <consortium name="The Broad Institute Genomics Platform"/>
            <consortium name="The Broad Institute Genome Sequencing Center for Infectious Disease"/>
            <person name="Wu L."/>
            <person name="Ma J."/>
        </authorList>
    </citation>
    <scope>NUCLEOTIDE SEQUENCE [LARGE SCALE GENOMIC DNA]</scope>
    <source>
        <strain evidence="3">YJ-61-S</strain>
    </source>
</reference>
<keyword evidence="1" id="KW-0812">Transmembrane</keyword>
<keyword evidence="1" id="KW-1133">Transmembrane helix</keyword>
<evidence type="ECO:0000313" key="2">
    <source>
        <dbReference type="EMBL" id="MFC4633768.1"/>
    </source>
</evidence>
<name>A0ABV9HW82_9FLAO</name>
<dbReference type="InterPro" id="IPR052556">
    <property type="entry name" value="PolySynth_Transporter"/>
</dbReference>
<feature type="transmembrane region" description="Helical" evidence="1">
    <location>
        <begin position="179"/>
        <end position="199"/>
    </location>
</feature>
<proteinExistence type="predicted"/>